<dbReference type="Proteomes" id="UP000054845">
    <property type="component" value="Unassembled WGS sequence"/>
</dbReference>
<evidence type="ECO:0000313" key="3">
    <source>
        <dbReference type="Proteomes" id="UP000054845"/>
    </source>
</evidence>
<dbReference type="EMBL" id="CCYA01000243">
    <property type="protein sequence ID" value="CEH14617.1"/>
    <property type="molecule type" value="Genomic_DNA"/>
</dbReference>
<sequence length="79" mass="9115">MMTLSESRAERCPPPTPHLRHPLSESRSELTVNAHALENRSFRTLHSSSPRLQTVHHYKSAWEETFNSDAQYCRPGRSL</sequence>
<feature type="region of interest" description="Disordered" evidence="1">
    <location>
        <begin position="1"/>
        <end position="25"/>
    </location>
</feature>
<keyword evidence="3" id="KW-1185">Reference proteome</keyword>
<proteinExistence type="predicted"/>
<dbReference type="AlphaFoldDB" id="A0A0P1BFC3"/>
<organism evidence="2 3">
    <name type="scientific">Ceraceosorus bombacis</name>
    <dbReference type="NCBI Taxonomy" id="401625"/>
    <lineage>
        <taxon>Eukaryota</taxon>
        <taxon>Fungi</taxon>
        <taxon>Dikarya</taxon>
        <taxon>Basidiomycota</taxon>
        <taxon>Ustilaginomycotina</taxon>
        <taxon>Exobasidiomycetes</taxon>
        <taxon>Ceraceosorales</taxon>
        <taxon>Ceraceosoraceae</taxon>
        <taxon>Ceraceosorus</taxon>
    </lineage>
</organism>
<name>A0A0P1BFC3_9BASI</name>
<protein>
    <submittedName>
        <fullName evidence="2">Uncharacterized protein</fullName>
    </submittedName>
</protein>
<reference evidence="2 3" key="1">
    <citation type="submission" date="2014-09" db="EMBL/GenBank/DDBJ databases">
        <authorList>
            <person name="Magalhaes I.L.F."/>
            <person name="Oliveira U."/>
            <person name="Santos F.R."/>
            <person name="Vidigal T.H.D.A."/>
            <person name="Brescovit A.D."/>
            <person name="Santos A.J."/>
        </authorList>
    </citation>
    <scope>NUCLEOTIDE SEQUENCE [LARGE SCALE GENOMIC DNA]</scope>
</reference>
<evidence type="ECO:0000313" key="2">
    <source>
        <dbReference type="EMBL" id="CEH14617.1"/>
    </source>
</evidence>
<accession>A0A0P1BFC3</accession>
<evidence type="ECO:0000256" key="1">
    <source>
        <dbReference type="SAM" id="MobiDB-lite"/>
    </source>
</evidence>